<dbReference type="InterPro" id="IPR016828">
    <property type="entry name" value="Alpha-L-arabinofuranosidase"/>
</dbReference>
<evidence type="ECO:0000313" key="8">
    <source>
        <dbReference type="EMBL" id="SEO16657.1"/>
    </source>
</evidence>
<keyword evidence="2" id="KW-0732">Signal</keyword>
<dbReference type="AlphaFoldDB" id="A0A1H8MH45"/>
<evidence type="ECO:0000256" key="4">
    <source>
        <dbReference type="ARBA" id="ARBA00023295"/>
    </source>
</evidence>
<feature type="site" description="Important for catalytic activity, responsible for pKa modulation of the active site Glu and correct orientation of both the proton donor and substrate" evidence="5">
    <location>
        <position position="187"/>
    </location>
</feature>
<gene>
    <name evidence="8" type="ORF">SAMN04488134_104152</name>
</gene>
<organism evidence="8 9">
    <name type="scientific">Amphibacillus marinus</name>
    <dbReference type="NCBI Taxonomy" id="872970"/>
    <lineage>
        <taxon>Bacteria</taxon>
        <taxon>Bacillati</taxon>
        <taxon>Bacillota</taxon>
        <taxon>Bacilli</taxon>
        <taxon>Bacillales</taxon>
        <taxon>Bacillaceae</taxon>
        <taxon>Amphibacillus</taxon>
    </lineage>
</organism>
<accession>A0A1H8MH45</accession>
<evidence type="ECO:0000256" key="6">
    <source>
        <dbReference type="RuleBase" id="RU361187"/>
    </source>
</evidence>
<evidence type="ECO:0000256" key="5">
    <source>
        <dbReference type="PIRSR" id="PIRSR606710-2"/>
    </source>
</evidence>
<dbReference type="GO" id="GO:0005975">
    <property type="term" value="P:carbohydrate metabolic process"/>
    <property type="evidence" value="ECO:0007669"/>
    <property type="project" value="InterPro"/>
</dbReference>
<dbReference type="InterPro" id="IPR011081">
    <property type="entry name" value="Big_4"/>
</dbReference>
<reference evidence="8 9" key="1">
    <citation type="submission" date="2016-10" db="EMBL/GenBank/DDBJ databases">
        <authorList>
            <person name="de Groot N.N."/>
        </authorList>
    </citation>
    <scope>NUCLEOTIDE SEQUENCE [LARGE SCALE GENOMIC DNA]</scope>
    <source>
        <strain evidence="8 9">CGMCC 1.10434</strain>
    </source>
</reference>
<comment type="similarity">
    <text evidence="1 6">Belongs to the glycosyl hydrolase 43 family.</text>
</comment>
<evidence type="ECO:0000256" key="1">
    <source>
        <dbReference type="ARBA" id="ARBA00009865"/>
    </source>
</evidence>
<dbReference type="InterPro" id="IPR023296">
    <property type="entry name" value="Glyco_hydro_beta-prop_sf"/>
</dbReference>
<evidence type="ECO:0000256" key="2">
    <source>
        <dbReference type="ARBA" id="ARBA00022729"/>
    </source>
</evidence>
<dbReference type="RefSeq" id="WP_091496603.1">
    <property type="nucleotide sequence ID" value="NZ_FODJ01000004.1"/>
</dbReference>
<dbReference type="EMBL" id="FODJ01000004">
    <property type="protein sequence ID" value="SEO16657.1"/>
    <property type="molecule type" value="Genomic_DNA"/>
</dbReference>
<dbReference type="InterPro" id="IPR006710">
    <property type="entry name" value="Glyco_hydro_43"/>
</dbReference>
<proteinExistence type="inferred from homology"/>
<dbReference type="PIRSF" id="PIRSF025414">
    <property type="entry name" value="Alpha-L-arabinofuranosidase"/>
    <property type="match status" value="1"/>
</dbReference>
<evidence type="ECO:0000256" key="3">
    <source>
        <dbReference type="ARBA" id="ARBA00022801"/>
    </source>
</evidence>
<dbReference type="PANTHER" id="PTHR43817">
    <property type="entry name" value="GLYCOSYL HYDROLASE"/>
    <property type="match status" value="1"/>
</dbReference>
<dbReference type="PANTHER" id="PTHR43817:SF1">
    <property type="entry name" value="HYDROLASE, FAMILY 43, PUTATIVE (AFU_ORTHOLOGUE AFUA_3G01660)-RELATED"/>
    <property type="match status" value="1"/>
</dbReference>
<name>A0A1H8MH45_9BACI</name>
<dbReference type="SUPFAM" id="SSF75005">
    <property type="entry name" value="Arabinanase/levansucrase/invertase"/>
    <property type="match status" value="1"/>
</dbReference>
<dbReference type="Gene3D" id="2.115.10.20">
    <property type="entry name" value="Glycosyl hydrolase domain, family 43"/>
    <property type="match status" value="1"/>
</dbReference>
<dbReference type="STRING" id="872970.SAMN04488134_104152"/>
<protein>
    <submittedName>
        <fullName evidence="8">Beta-xylosidase, GH43 family</fullName>
    </submittedName>
</protein>
<keyword evidence="3 6" id="KW-0378">Hydrolase</keyword>
<keyword evidence="9" id="KW-1185">Reference proteome</keyword>
<feature type="domain" description="Bacterial Ig-like" evidence="7">
    <location>
        <begin position="9"/>
        <end position="48"/>
    </location>
</feature>
<evidence type="ECO:0000259" key="7">
    <source>
        <dbReference type="Pfam" id="PF07532"/>
    </source>
</evidence>
<sequence>MKIKDVPIVEIEVIGDQQPALPTSVKVNLENDLVASFPVAWDNQVSASNPDIVSGELIVDAYPTPFIEQRADPYLLKHEDGFYYFTGSYPLYDRIVLRRAREIKDLPNAEEIVIWEKHEAGVMSAHIWAPEIHYINGKWYIHFAAGEHDDVWAIRPYVLECDSANPLTGEWREKGQINTNFQSFSLDATTFEHQQKRYLVWAQKVENDTISNLYIGEMENPWTIKNQVLLSTPEYAWENSVLAVNEGASFLKGNGKVFIVFSGNATDHNYAMGYLEADEDADLLDPSAWTKTTEPIFITSEQTSLYGPGHNSFSVDEHGETIIIYHARPYKEIQGNSLYDHNRHACIQRLFWNYDGSPYFGQPGDQVESTKQRVKARVIRK</sequence>
<dbReference type="Pfam" id="PF07532">
    <property type="entry name" value="Big_4"/>
    <property type="match status" value="1"/>
</dbReference>
<keyword evidence="4 6" id="KW-0326">Glycosidase</keyword>
<dbReference type="Proteomes" id="UP000199300">
    <property type="component" value="Unassembled WGS sequence"/>
</dbReference>
<dbReference type="GO" id="GO:0004553">
    <property type="term" value="F:hydrolase activity, hydrolyzing O-glycosyl compounds"/>
    <property type="evidence" value="ECO:0007669"/>
    <property type="project" value="InterPro"/>
</dbReference>
<evidence type="ECO:0000313" key="9">
    <source>
        <dbReference type="Proteomes" id="UP000199300"/>
    </source>
</evidence>
<dbReference type="Pfam" id="PF04616">
    <property type="entry name" value="Glyco_hydro_43"/>
    <property type="match status" value="1"/>
</dbReference>
<dbReference type="OrthoDB" id="177947at2"/>